<feature type="compositionally biased region" description="Polar residues" evidence="1">
    <location>
        <begin position="1"/>
        <end position="12"/>
    </location>
</feature>
<proteinExistence type="predicted"/>
<gene>
    <name evidence="2" type="ORF">Tci_894682</name>
</gene>
<comment type="caution">
    <text evidence="2">The sequence shown here is derived from an EMBL/GenBank/DDBJ whole genome shotgun (WGS) entry which is preliminary data.</text>
</comment>
<feature type="region of interest" description="Disordered" evidence="1">
    <location>
        <begin position="1"/>
        <end position="134"/>
    </location>
</feature>
<accession>A0A699UKT0</accession>
<feature type="compositionally biased region" description="Polar residues" evidence="1">
    <location>
        <begin position="33"/>
        <end position="43"/>
    </location>
</feature>
<dbReference type="AlphaFoldDB" id="A0A699UKT0"/>
<sequence>PMWSTGSLNLQNKEGDAAFDGKEHDAEKPESAVNLSPSTSAQSERQDDMTKKKNKGKSPVKYFTGNKDLYVDSNDYSEDSRNNVSAVGPIVPTARQNYSNSTNPISAAGPSKTNTSSTYGKSLLQDASQPPKMLEKEDISYSDHENVGAKVDFNNLEMSITVSPIPPTRTNKDPKRVHQALKDPSWIEAM</sequence>
<evidence type="ECO:0000313" key="2">
    <source>
        <dbReference type="EMBL" id="GFD22713.1"/>
    </source>
</evidence>
<protein>
    <submittedName>
        <fullName evidence="2">Uncharacterized protein</fullName>
    </submittedName>
</protein>
<name>A0A699UKT0_TANCI</name>
<organism evidence="2">
    <name type="scientific">Tanacetum cinerariifolium</name>
    <name type="common">Dalmatian daisy</name>
    <name type="synonym">Chrysanthemum cinerariifolium</name>
    <dbReference type="NCBI Taxonomy" id="118510"/>
    <lineage>
        <taxon>Eukaryota</taxon>
        <taxon>Viridiplantae</taxon>
        <taxon>Streptophyta</taxon>
        <taxon>Embryophyta</taxon>
        <taxon>Tracheophyta</taxon>
        <taxon>Spermatophyta</taxon>
        <taxon>Magnoliopsida</taxon>
        <taxon>eudicotyledons</taxon>
        <taxon>Gunneridae</taxon>
        <taxon>Pentapetalae</taxon>
        <taxon>asterids</taxon>
        <taxon>campanulids</taxon>
        <taxon>Asterales</taxon>
        <taxon>Asteraceae</taxon>
        <taxon>Asteroideae</taxon>
        <taxon>Anthemideae</taxon>
        <taxon>Anthemidinae</taxon>
        <taxon>Tanacetum</taxon>
    </lineage>
</organism>
<feature type="region of interest" description="Disordered" evidence="1">
    <location>
        <begin position="161"/>
        <end position="190"/>
    </location>
</feature>
<feature type="non-terminal residue" evidence="2">
    <location>
        <position position="1"/>
    </location>
</feature>
<feature type="compositionally biased region" description="Basic and acidic residues" evidence="1">
    <location>
        <begin position="13"/>
        <end position="30"/>
    </location>
</feature>
<feature type="compositionally biased region" description="Polar residues" evidence="1">
    <location>
        <begin position="94"/>
        <end position="128"/>
    </location>
</feature>
<dbReference type="EMBL" id="BKCJ011339392">
    <property type="protein sequence ID" value="GFD22713.1"/>
    <property type="molecule type" value="Genomic_DNA"/>
</dbReference>
<reference evidence="2" key="1">
    <citation type="journal article" date="2019" name="Sci. Rep.">
        <title>Draft genome of Tanacetum cinerariifolium, the natural source of mosquito coil.</title>
        <authorList>
            <person name="Yamashiro T."/>
            <person name="Shiraishi A."/>
            <person name="Satake H."/>
            <person name="Nakayama K."/>
        </authorList>
    </citation>
    <scope>NUCLEOTIDE SEQUENCE</scope>
</reference>
<evidence type="ECO:0000256" key="1">
    <source>
        <dbReference type="SAM" id="MobiDB-lite"/>
    </source>
</evidence>